<dbReference type="InParanoid" id="A0A1V8T7P5"/>
<gene>
    <name evidence="3" type="ORF">B0A48_07122</name>
</gene>
<keyword evidence="4" id="KW-1185">Reference proteome</keyword>
<evidence type="ECO:0000313" key="4">
    <source>
        <dbReference type="Proteomes" id="UP000192596"/>
    </source>
</evidence>
<feature type="region of interest" description="Disordered" evidence="1">
    <location>
        <begin position="62"/>
        <end position="83"/>
    </location>
</feature>
<dbReference type="Proteomes" id="UP000192596">
    <property type="component" value="Unassembled WGS sequence"/>
</dbReference>
<feature type="chain" id="PRO_5013252272" evidence="2">
    <location>
        <begin position="21"/>
        <end position="229"/>
    </location>
</feature>
<feature type="compositionally biased region" description="Low complexity" evidence="1">
    <location>
        <begin position="68"/>
        <end position="83"/>
    </location>
</feature>
<name>A0A1V8T7P5_9PEZI</name>
<reference evidence="4" key="1">
    <citation type="submission" date="2017-03" db="EMBL/GenBank/DDBJ databases">
        <title>Genomes of endolithic fungi from Antarctica.</title>
        <authorList>
            <person name="Coleine C."/>
            <person name="Masonjones S."/>
            <person name="Stajich J.E."/>
        </authorList>
    </citation>
    <scope>NUCLEOTIDE SEQUENCE [LARGE SCALE GENOMIC DNA]</scope>
    <source>
        <strain evidence="4">CCFEE 5527</strain>
    </source>
</reference>
<proteinExistence type="predicted"/>
<evidence type="ECO:0000256" key="1">
    <source>
        <dbReference type="SAM" id="MobiDB-lite"/>
    </source>
</evidence>
<dbReference type="AlphaFoldDB" id="A0A1V8T7P5"/>
<accession>A0A1V8T7P5</accession>
<evidence type="ECO:0000256" key="2">
    <source>
        <dbReference type="SAM" id="SignalP"/>
    </source>
</evidence>
<protein>
    <submittedName>
        <fullName evidence="3">Uncharacterized protein</fullName>
    </submittedName>
</protein>
<comment type="caution">
    <text evidence="3">The sequence shown here is derived from an EMBL/GenBank/DDBJ whole genome shotgun (WGS) entry which is preliminary data.</text>
</comment>
<evidence type="ECO:0000313" key="3">
    <source>
        <dbReference type="EMBL" id="OQO07425.1"/>
    </source>
</evidence>
<feature type="signal peptide" evidence="2">
    <location>
        <begin position="1"/>
        <end position="20"/>
    </location>
</feature>
<sequence>MRYTTLTLALIGASLSAAQSETDDPSTLTAVSIHNSFTQITLSDRTLTSSLVLTDTATDTAGGFTVQTSTPTTSPSSSSSPTSAAGTSIAVFTIPNAGVYTASYIGSRANIAGYANLSPGQSALVGGQEVQIATNGVIVNGITEPFELVTGSSTVAVTSTQASSGGSAGATVTGSSTVAVAASTGSSAAASGSATAAGSSSSAGAAATGLAKSPIAALGGIAGLLCLLG</sequence>
<organism evidence="3 4">
    <name type="scientific">Cryoendolithus antarcticus</name>
    <dbReference type="NCBI Taxonomy" id="1507870"/>
    <lineage>
        <taxon>Eukaryota</taxon>
        <taxon>Fungi</taxon>
        <taxon>Dikarya</taxon>
        <taxon>Ascomycota</taxon>
        <taxon>Pezizomycotina</taxon>
        <taxon>Dothideomycetes</taxon>
        <taxon>Dothideomycetidae</taxon>
        <taxon>Cladosporiales</taxon>
        <taxon>Cladosporiaceae</taxon>
        <taxon>Cryoendolithus</taxon>
    </lineage>
</organism>
<dbReference type="EMBL" id="NAJO01000014">
    <property type="protein sequence ID" value="OQO07425.1"/>
    <property type="molecule type" value="Genomic_DNA"/>
</dbReference>
<keyword evidence="2" id="KW-0732">Signal</keyword>